<dbReference type="OrthoDB" id="2403327at2759"/>
<sequence>MFYSWFDREQNVNLIDSTKRCDCKFCELEHENLQISSFFGQRIDRKLEQKQQYSSREELSITHLSTLDYNLKQQLRKRQQQEKLKQRRKFVGQDNNFSNNLQKFISLYKNSE</sequence>
<evidence type="ECO:0000313" key="3">
    <source>
        <dbReference type="Proteomes" id="UP000247702"/>
    </source>
</evidence>
<dbReference type="Proteomes" id="UP000615446">
    <property type="component" value="Unassembled WGS sequence"/>
</dbReference>
<gene>
    <name evidence="2" type="ORF">RCL2_001964300</name>
    <name evidence="1" type="ORF">RclHR1_01360033</name>
</gene>
<evidence type="ECO:0000313" key="2">
    <source>
        <dbReference type="EMBL" id="GES92885.1"/>
    </source>
</evidence>
<keyword evidence="3" id="KW-1185">Reference proteome</keyword>
<reference evidence="2" key="2">
    <citation type="submission" date="2019-10" db="EMBL/GenBank/DDBJ databases">
        <title>Conservation and host-specific expression of non-tandemly repeated heterogenous ribosome RNA gene in arbuscular mycorrhizal fungi.</title>
        <authorList>
            <person name="Maeda T."/>
            <person name="Kobayashi Y."/>
            <person name="Nakagawa T."/>
            <person name="Ezawa T."/>
            <person name="Yamaguchi K."/>
            <person name="Bino T."/>
            <person name="Nishimoto Y."/>
            <person name="Shigenobu S."/>
            <person name="Kawaguchi M."/>
        </authorList>
    </citation>
    <scope>NUCLEOTIDE SEQUENCE</scope>
    <source>
        <strain evidence="2">HR1</strain>
    </source>
</reference>
<evidence type="ECO:0000313" key="1">
    <source>
        <dbReference type="EMBL" id="GBB87162.1"/>
    </source>
</evidence>
<accession>A0A2Z6QEY2</accession>
<comment type="caution">
    <text evidence="1">The sequence shown here is derived from an EMBL/GenBank/DDBJ whole genome shotgun (WGS) entry which is preliminary data.</text>
</comment>
<dbReference type="EMBL" id="BLAL01000218">
    <property type="protein sequence ID" value="GES92885.1"/>
    <property type="molecule type" value="Genomic_DNA"/>
</dbReference>
<reference evidence="1 3" key="1">
    <citation type="submission" date="2017-11" db="EMBL/GenBank/DDBJ databases">
        <title>The genome of Rhizophagus clarus HR1 reveals common genetic basis of auxotrophy among arbuscular mycorrhizal fungi.</title>
        <authorList>
            <person name="Kobayashi Y."/>
        </authorList>
    </citation>
    <scope>NUCLEOTIDE SEQUENCE [LARGE SCALE GENOMIC DNA]</scope>
    <source>
        <strain evidence="1 3">HR1</strain>
    </source>
</reference>
<organism evidence="1 3">
    <name type="scientific">Rhizophagus clarus</name>
    <dbReference type="NCBI Taxonomy" id="94130"/>
    <lineage>
        <taxon>Eukaryota</taxon>
        <taxon>Fungi</taxon>
        <taxon>Fungi incertae sedis</taxon>
        <taxon>Mucoromycota</taxon>
        <taxon>Glomeromycotina</taxon>
        <taxon>Glomeromycetes</taxon>
        <taxon>Glomerales</taxon>
        <taxon>Glomeraceae</taxon>
        <taxon>Rhizophagus</taxon>
    </lineage>
</organism>
<dbReference type="AlphaFoldDB" id="A0A2Z6QEY2"/>
<protein>
    <submittedName>
        <fullName evidence="1">Uncharacterized protein</fullName>
    </submittedName>
</protein>
<dbReference type="Proteomes" id="UP000247702">
    <property type="component" value="Unassembled WGS sequence"/>
</dbReference>
<dbReference type="EMBL" id="BEXD01000402">
    <property type="protein sequence ID" value="GBB87162.1"/>
    <property type="molecule type" value="Genomic_DNA"/>
</dbReference>
<proteinExistence type="predicted"/>
<name>A0A2Z6QEY2_9GLOM</name>